<dbReference type="OrthoDB" id="5986853at2"/>
<evidence type="ECO:0000256" key="1">
    <source>
        <dbReference type="SAM" id="Phobius"/>
    </source>
</evidence>
<gene>
    <name evidence="2" type="ORF">FKV25_14480</name>
</gene>
<dbReference type="AlphaFoldDB" id="A0A507ZTV4"/>
<dbReference type="EMBL" id="VICE01000140">
    <property type="protein sequence ID" value="TQD40367.1"/>
    <property type="molecule type" value="Genomic_DNA"/>
</dbReference>
<keyword evidence="3" id="KW-1185">Reference proteome</keyword>
<keyword evidence="1" id="KW-0472">Membrane</keyword>
<reference evidence="2 3" key="1">
    <citation type="submission" date="2019-06" db="EMBL/GenBank/DDBJ databases">
        <title>Lysobacter alkalisoli sp. nov. isolated from saline soil.</title>
        <authorList>
            <person name="Sun J.-Q."/>
            <person name="Xu L."/>
        </authorList>
    </citation>
    <scope>NUCLEOTIDE SEQUENCE [LARGE SCALE GENOMIC DNA]</scope>
    <source>
        <strain evidence="2 3">JCM 31130</strain>
    </source>
</reference>
<evidence type="ECO:0000313" key="3">
    <source>
        <dbReference type="Proteomes" id="UP000318212"/>
    </source>
</evidence>
<sequence>MLRVATALLGGYAFAWGFIAATAATLFAAGMGFHDAEFLASALGLLGFVAVFLWAIATPRPVRFAAGLVATALAMSALASTVQAVLA</sequence>
<accession>A0A507ZTV4</accession>
<keyword evidence="1" id="KW-0812">Transmembrane</keyword>
<keyword evidence="1" id="KW-1133">Transmembrane helix</keyword>
<dbReference type="Proteomes" id="UP000318212">
    <property type="component" value="Unassembled WGS sequence"/>
</dbReference>
<protein>
    <submittedName>
        <fullName evidence="2">Iron uptake protein</fullName>
    </submittedName>
</protein>
<proteinExistence type="predicted"/>
<organism evidence="2 3">
    <name type="scientific">Marilutibacter aestuarii</name>
    <dbReference type="NCBI Taxonomy" id="1706195"/>
    <lineage>
        <taxon>Bacteria</taxon>
        <taxon>Pseudomonadati</taxon>
        <taxon>Pseudomonadota</taxon>
        <taxon>Gammaproteobacteria</taxon>
        <taxon>Lysobacterales</taxon>
        <taxon>Lysobacteraceae</taxon>
        <taxon>Marilutibacter</taxon>
    </lineage>
</organism>
<feature type="transmembrane region" description="Helical" evidence="1">
    <location>
        <begin position="38"/>
        <end position="57"/>
    </location>
</feature>
<comment type="caution">
    <text evidence="2">The sequence shown here is derived from an EMBL/GenBank/DDBJ whole genome shotgun (WGS) entry which is preliminary data.</text>
</comment>
<name>A0A507ZTV4_9GAMM</name>
<feature type="transmembrane region" description="Helical" evidence="1">
    <location>
        <begin position="64"/>
        <end position="86"/>
    </location>
</feature>
<evidence type="ECO:0000313" key="2">
    <source>
        <dbReference type="EMBL" id="TQD40367.1"/>
    </source>
</evidence>